<dbReference type="SUPFAM" id="SSF48264">
    <property type="entry name" value="Cytochrome P450"/>
    <property type="match status" value="1"/>
</dbReference>
<reference evidence="4" key="3">
    <citation type="submission" date="2025-09" db="UniProtKB">
        <authorList>
            <consortium name="Ensembl"/>
        </authorList>
    </citation>
    <scope>IDENTIFICATION</scope>
</reference>
<dbReference type="GO" id="GO:0016705">
    <property type="term" value="F:oxidoreductase activity, acting on paired donors, with incorporation or reduction of molecular oxygen"/>
    <property type="evidence" value="ECO:0007669"/>
    <property type="project" value="InterPro"/>
</dbReference>
<evidence type="ECO:0000256" key="2">
    <source>
        <dbReference type="PIRSR" id="PIRSR602401-1"/>
    </source>
</evidence>
<evidence type="ECO:0000256" key="3">
    <source>
        <dbReference type="RuleBase" id="RU000461"/>
    </source>
</evidence>
<sequence>PNKKHWFFGHLRMFPPSEEGLLKRAQRTISSPAWVVNWFGPLLAEATSHHAETAITLLSSSASKNEHLYKFLRPWLGDGLLVSNGKKWQRNRHLLTPAFHFNILKPYAQISNDCAKTMITKWTKKTGVAFDIYTDVNQMTLDTMLQCAMSFKIERQNEKEKNIYLQAVRDLTNLTMERITRPLLHIEPIFWLSSTGRKYKEALEIVQGQTNRVIQERRAELKTSKEVHESVEGLDQVKVTRKGKYIDFLDILLQTKDEDGVGLSMQEIRDEVETFLNEGHETTAIGSSWTIYMLAMNPECQKKCREELSDVIKDKEDIECTLITYFRSDLKKLQYLTMCVKETLRLRPPVPAISRLLDQPLTFKSKTHQVPETTLEKGSIAGVNIFALHRNVHVWEDPEVFDPERFNPENTNQRSPHAFLPFSAGSRNCIGRNFAMNEIKIAVGQVLRKFEFYIDDETPATKMATSMVLRAKDGIMLKLRAI</sequence>
<dbReference type="AlphaFoldDB" id="H2ZJC5"/>
<dbReference type="PANTHER" id="PTHR24291">
    <property type="entry name" value="CYTOCHROME P450 FAMILY 4"/>
    <property type="match status" value="1"/>
</dbReference>
<dbReference type="GO" id="GO:0005506">
    <property type="term" value="F:iron ion binding"/>
    <property type="evidence" value="ECO:0007669"/>
    <property type="project" value="InterPro"/>
</dbReference>
<dbReference type="GO" id="GO:0020037">
    <property type="term" value="F:heme binding"/>
    <property type="evidence" value="ECO:0007669"/>
    <property type="project" value="InterPro"/>
</dbReference>
<dbReference type="OMA" id="KEDIECT"/>
<keyword evidence="5" id="KW-1185">Reference proteome</keyword>
<feature type="binding site" description="axial binding residue" evidence="2">
    <location>
        <position position="429"/>
    </location>
    <ligand>
        <name>heme</name>
        <dbReference type="ChEBI" id="CHEBI:30413"/>
    </ligand>
    <ligandPart>
        <name>Fe</name>
        <dbReference type="ChEBI" id="CHEBI:18248"/>
    </ligandPart>
</feature>
<organism evidence="4 5">
    <name type="scientific">Ciona savignyi</name>
    <name type="common">Pacific transparent sea squirt</name>
    <dbReference type="NCBI Taxonomy" id="51511"/>
    <lineage>
        <taxon>Eukaryota</taxon>
        <taxon>Metazoa</taxon>
        <taxon>Chordata</taxon>
        <taxon>Tunicata</taxon>
        <taxon>Ascidiacea</taxon>
        <taxon>Phlebobranchia</taxon>
        <taxon>Cionidae</taxon>
        <taxon>Ciona</taxon>
    </lineage>
</organism>
<dbReference type="GeneTree" id="ENSGT00940000161527"/>
<evidence type="ECO:0000256" key="1">
    <source>
        <dbReference type="ARBA" id="ARBA00010617"/>
    </source>
</evidence>
<comment type="cofactor">
    <cofactor evidence="2">
        <name>heme</name>
        <dbReference type="ChEBI" id="CHEBI:30413"/>
    </cofactor>
</comment>
<protein>
    <submittedName>
        <fullName evidence="4">Uncharacterized protein</fullName>
    </submittedName>
</protein>
<dbReference type="InterPro" id="IPR001128">
    <property type="entry name" value="Cyt_P450"/>
</dbReference>
<keyword evidence="2 3" id="KW-0479">Metal-binding</keyword>
<reference evidence="5" key="1">
    <citation type="submission" date="2003-08" db="EMBL/GenBank/DDBJ databases">
        <authorList>
            <person name="Birren B."/>
            <person name="Nusbaum C."/>
            <person name="Abebe A."/>
            <person name="Abouelleil A."/>
            <person name="Adekoya E."/>
            <person name="Ait-zahra M."/>
            <person name="Allen N."/>
            <person name="Allen T."/>
            <person name="An P."/>
            <person name="Anderson M."/>
            <person name="Anderson S."/>
            <person name="Arachchi H."/>
            <person name="Armbruster J."/>
            <person name="Bachantsang P."/>
            <person name="Baldwin J."/>
            <person name="Barry A."/>
            <person name="Bayul T."/>
            <person name="Blitshsteyn B."/>
            <person name="Bloom T."/>
            <person name="Blye J."/>
            <person name="Boguslavskiy L."/>
            <person name="Borowsky M."/>
            <person name="Boukhgalter B."/>
            <person name="Brunache A."/>
            <person name="Butler J."/>
            <person name="Calixte N."/>
            <person name="Calvo S."/>
            <person name="Camarata J."/>
            <person name="Campo K."/>
            <person name="Chang J."/>
            <person name="Cheshatsang Y."/>
            <person name="Citroen M."/>
            <person name="Collymore A."/>
            <person name="Considine T."/>
            <person name="Cook A."/>
            <person name="Cooke P."/>
            <person name="Corum B."/>
            <person name="Cuomo C."/>
            <person name="David R."/>
            <person name="Dawoe T."/>
            <person name="Degray S."/>
            <person name="Dodge S."/>
            <person name="Dooley K."/>
            <person name="Dorje P."/>
            <person name="Dorjee K."/>
            <person name="Dorris L."/>
            <person name="Duffey N."/>
            <person name="Dupes A."/>
            <person name="Elkins T."/>
            <person name="Engels R."/>
            <person name="Erickson J."/>
            <person name="Farina A."/>
            <person name="Faro S."/>
            <person name="Ferreira P."/>
            <person name="Fischer H."/>
            <person name="Fitzgerald M."/>
            <person name="Foley K."/>
            <person name="Gage D."/>
            <person name="Galagan J."/>
            <person name="Gearin G."/>
            <person name="Gnerre S."/>
            <person name="Gnirke A."/>
            <person name="Goyette A."/>
            <person name="Graham J."/>
            <person name="Grandbois E."/>
            <person name="Gyaltsen K."/>
            <person name="Hafez N."/>
            <person name="Hagopian D."/>
            <person name="Hagos B."/>
            <person name="Hall J."/>
            <person name="Hatcher B."/>
            <person name="Heller A."/>
            <person name="Higgins H."/>
            <person name="Honan T."/>
            <person name="Horn A."/>
            <person name="Houde N."/>
            <person name="Hughes L."/>
            <person name="Hulme W."/>
            <person name="Husby E."/>
            <person name="Iliev I."/>
            <person name="Jaffe D."/>
            <person name="Jones C."/>
            <person name="Kamal M."/>
            <person name="Kamat A."/>
            <person name="Kamvysselis M."/>
            <person name="Karlsson E."/>
            <person name="Kells C."/>
            <person name="Kieu A."/>
            <person name="Kisner P."/>
            <person name="Kodira C."/>
            <person name="Kulbokas E."/>
            <person name="Labutti K."/>
            <person name="Lama D."/>
            <person name="Landers T."/>
            <person name="Leger J."/>
            <person name="Levine S."/>
            <person name="Lewis D."/>
            <person name="Lewis T."/>
            <person name="Lindblad-toh K."/>
            <person name="Liu X."/>
            <person name="Lokyitsang T."/>
            <person name="Lokyitsang Y."/>
            <person name="Lucien O."/>
            <person name="Lui A."/>
            <person name="Ma L.J."/>
            <person name="Mabbitt R."/>
            <person name="Macdonald J."/>
            <person name="Maclean C."/>
            <person name="Major J."/>
            <person name="Manning J."/>
            <person name="Marabella R."/>
            <person name="Maru K."/>
            <person name="Matthews C."/>
            <person name="Mauceli E."/>
            <person name="Mccarthy M."/>
            <person name="Mcdonough S."/>
            <person name="Mcghee T."/>
            <person name="Meldrim J."/>
            <person name="Meneus L."/>
            <person name="Mesirov J."/>
            <person name="Mihalev A."/>
            <person name="Mihova T."/>
            <person name="Mikkelsen T."/>
            <person name="Mlenga V."/>
            <person name="Moru K."/>
            <person name="Mozes J."/>
            <person name="Mulrain L."/>
            <person name="Munson G."/>
            <person name="Naylor J."/>
            <person name="Newes C."/>
            <person name="Nguyen C."/>
            <person name="Nguyen N."/>
            <person name="Nguyen T."/>
            <person name="Nicol R."/>
            <person name="Nielsen C."/>
            <person name="Nizzari M."/>
            <person name="Norbu C."/>
            <person name="Norbu N."/>
            <person name="O'donnell P."/>
            <person name="Okoawo O."/>
            <person name="O'leary S."/>
            <person name="Omotosho B."/>
            <person name="O'neill K."/>
            <person name="Osman S."/>
            <person name="Parker S."/>
            <person name="Perrin D."/>
            <person name="Phunkhang P."/>
            <person name="Piqani B."/>
            <person name="Purcell S."/>
            <person name="Rachupka T."/>
            <person name="Ramasamy U."/>
            <person name="Rameau R."/>
            <person name="Ray V."/>
            <person name="Raymond C."/>
            <person name="Retta R."/>
            <person name="Richardson S."/>
            <person name="Rise C."/>
            <person name="Rodriguez J."/>
            <person name="Rogers J."/>
            <person name="Rogov P."/>
            <person name="Rutman M."/>
            <person name="Schupbach R."/>
            <person name="Seaman C."/>
            <person name="Settipalli S."/>
            <person name="Sharpe T."/>
            <person name="Sheridan J."/>
            <person name="Sherpa N."/>
            <person name="Shi J."/>
            <person name="Smirnov S."/>
            <person name="Smith C."/>
            <person name="Sougnez C."/>
            <person name="Spencer B."/>
            <person name="Stalker J."/>
            <person name="Stange-thomann N."/>
            <person name="Stavropoulos S."/>
            <person name="Stetson K."/>
            <person name="Stone C."/>
            <person name="Stone S."/>
            <person name="Stubbs M."/>
            <person name="Talamas J."/>
            <person name="Tchuinga P."/>
            <person name="Tenzing P."/>
            <person name="Tesfaye S."/>
            <person name="Theodore J."/>
            <person name="Thoulutsang Y."/>
            <person name="Topham K."/>
            <person name="Towey S."/>
            <person name="Tsamla T."/>
            <person name="Tsomo N."/>
            <person name="Vallee D."/>
            <person name="Vassiliev H."/>
            <person name="Venkataraman V."/>
            <person name="Vinson J."/>
            <person name="Vo A."/>
            <person name="Wade C."/>
            <person name="Wang S."/>
            <person name="Wangchuk T."/>
            <person name="Wangdi T."/>
            <person name="Whittaker C."/>
            <person name="Wilkinson J."/>
            <person name="Wu Y."/>
            <person name="Wyman D."/>
            <person name="Yadav S."/>
            <person name="Yang S."/>
            <person name="Yang X."/>
            <person name="Yeager S."/>
            <person name="Yee E."/>
            <person name="Young G."/>
            <person name="Zainoun J."/>
            <person name="Zembeck L."/>
            <person name="Zimmer A."/>
            <person name="Zody M."/>
            <person name="Lander E."/>
        </authorList>
    </citation>
    <scope>NUCLEOTIDE SEQUENCE [LARGE SCALE GENOMIC DNA]</scope>
</reference>
<proteinExistence type="inferred from homology"/>
<accession>H2ZJC5</accession>
<dbReference type="Pfam" id="PF00067">
    <property type="entry name" value="p450"/>
    <property type="match status" value="1"/>
</dbReference>
<dbReference type="PANTHER" id="PTHR24291:SF201">
    <property type="entry name" value="CYTOCHROME P450, FAMILY 4, SUBFAMILY B, POLYPEPTIDE 7"/>
    <property type="match status" value="1"/>
</dbReference>
<dbReference type="InterPro" id="IPR050196">
    <property type="entry name" value="Cytochrome_P450_Monoox"/>
</dbReference>
<evidence type="ECO:0000313" key="5">
    <source>
        <dbReference type="Proteomes" id="UP000007875"/>
    </source>
</evidence>
<keyword evidence="3" id="KW-0503">Monooxygenase</keyword>
<keyword evidence="2 3" id="KW-0349">Heme</keyword>
<dbReference type="InterPro" id="IPR036396">
    <property type="entry name" value="Cyt_P450_sf"/>
</dbReference>
<dbReference type="PRINTS" id="PR00463">
    <property type="entry name" value="EP450I"/>
</dbReference>
<reference evidence="4" key="2">
    <citation type="submission" date="2025-08" db="UniProtKB">
        <authorList>
            <consortium name="Ensembl"/>
        </authorList>
    </citation>
    <scope>IDENTIFICATION</scope>
</reference>
<dbReference type="Gene3D" id="1.10.630.10">
    <property type="entry name" value="Cytochrome P450"/>
    <property type="match status" value="1"/>
</dbReference>
<dbReference type="Ensembl" id="ENSCSAVT00000017883.1">
    <property type="protein sequence ID" value="ENSCSAVP00000017691.1"/>
    <property type="gene ID" value="ENSCSAVG00000010413.1"/>
</dbReference>
<dbReference type="InterPro" id="IPR002401">
    <property type="entry name" value="Cyt_P450_E_grp-I"/>
</dbReference>
<comment type="similarity">
    <text evidence="1 3">Belongs to the cytochrome P450 family.</text>
</comment>
<dbReference type="CDD" id="cd20659">
    <property type="entry name" value="CYP4B_4F-like"/>
    <property type="match status" value="1"/>
</dbReference>
<dbReference type="STRING" id="51511.ENSCSAVP00000017691"/>
<dbReference type="InterPro" id="IPR017972">
    <property type="entry name" value="Cyt_P450_CS"/>
</dbReference>
<dbReference type="PRINTS" id="PR00385">
    <property type="entry name" value="P450"/>
</dbReference>
<dbReference type="Proteomes" id="UP000007875">
    <property type="component" value="Unassembled WGS sequence"/>
</dbReference>
<keyword evidence="3" id="KW-0560">Oxidoreductase</keyword>
<dbReference type="eggNOG" id="KOG0157">
    <property type="taxonomic scope" value="Eukaryota"/>
</dbReference>
<dbReference type="InParanoid" id="H2ZJC5"/>
<dbReference type="PROSITE" id="PS00086">
    <property type="entry name" value="CYTOCHROME_P450"/>
    <property type="match status" value="1"/>
</dbReference>
<dbReference type="GO" id="GO:0004497">
    <property type="term" value="F:monooxygenase activity"/>
    <property type="evidence" value="ECO:0007669"/>
    <property type="project" value="UniProtKB-KW"/>
</dbReference>
<keyword evidence="2 3" id="KW-0408">Iron</keyword>
<name>H2ZJC5_CIOSA</name>
<evidence type="ECO:0000313" key="4">
    <source>
        <dbReference type="Ensembl" id="ENSCSAVP00000017691.1"/>
    </source>
</evidence>